<feature type="domain" description="YMC020W-like alpha/beta hydrolase" evidence="2">
    <location>
        <begin position="87"/>
        <end position="420"/>
    </location>
</feature>
<evidence type="ECO:0000256" key="1">
    <source>
        <dbReference type="SAM" id="MobiDB-lite"/>
    </source>
</evidence>
<evidence type="ECO:0000259" key="2">
    <source>
        <dbReference type="Pfam" id="PF26147"/>
    </source>
</evidence>
<evidence type="ECO:0000313" key="3">
    <source>
        <dbReference type="EMBL" id="WFD26699.1"/>
    </source>
</evidence>
<dbReference type="PANTHER" id="PTHR47349:SF1">
    <property type="entry name" value="AER328WP"/>
    <property type="match status" value="1"/>
</dbReference>
<dbReference type="EMBL" id="CP119894">
    <property type="protein sequence ID" value="WFD26699.1"/>
    <property type="molecule type" value="Genomic_DNA"/>
</dbReference>
<dbReference type="PANTHER" id="PTHR47349">
    <property type="entry name" value="CHROMOSOME 8, WHOLE GENOME SHOTGUN SEQUENCE"/>
    <property type="match status" value="1"/>
</dbReference>
<dbReference type="Pfam" id="PF26147">
    <property type="entry name" value="AB_HYDROLASE_YMC0-YMC35"/>
    <property type="match status" value="1"/>
</dbReference>
<dbReference type="Proteomes" id="UP001213623">
    <property type="component" value="Chromosome 3"/>
</dbReference>
<dbReference type="AlphaFoldDB" id="A0AAF0ELE6"/>
<dbReference type="InterPro" id="IPR058933">
    <property type="entry name" value="YMC020W-like_ab_hydrolase"/>
</dbReference>
<proteinExistence type="predicted"/>
<evidence type="ECO:0000313" key="4">
    <source>
        <dbReference type="Proteomes" id="UP001213623"/>
    </source>
</evidence>
<sequence>MASLNRVLPNFEDTFERPPRVWPARTTLWGRATNALSSLFQNPNEISRTLPKQSESGASVPHLHEKHEQAMPRTYQILGDTRFGHLRGYRQVKKIVVIGVHGWYAQSVLKNVIGTPVGTSDHFAAKMAESVRHHFNEMQVPLDDDAITTIAVQCDGRVGMRAQHYFETIANNPSWCEAIAQADAVLVAAHSQGSIVATLLLARLIDEGLLDPKKTRLCILTMCGIFQGPFVHLKGSIASSYIHYFETGAARELFQFQSSDTDISLAHQTAYRRVLAAGAKYVHVGSVDDNVVPLYSALFSSAAHPSILRAVYVDTAKYPPTDFLIQLIVLCVAIRNCGFHDHNLLSLLSASVAGSLYTGAGHWMLYNEPAVYSLATRYLFETYSPRTSGAQDIPLVTMPHAPQRWNPYELPWGLRGLLEDHVIRHFFAKDMRAVIRAYAAWQPTSKPLKELQWRLSPIGHVQVSTEADTQEDDTTTSFVEEDGETTDTLHPSVVLAENRTAKL</sequence>
<name>A0AAF0ELE6_9BASI</name>
<organism evidence="3 4">
    <name type="scientific">Malassezia nana</name>
    <dbReference type="NCBI Taxonomy" id="180528"/>
    <lineage>
        <taxon>Eukaryota</taxon>
        <taxon>Fungi</taxon>
        <taxon>Dikarya</taxon>
        <taxon>Basidiomycota</taxon>
        <taxon>Ustilaginomycotina</taxon>
        <taxon>Malasseziomycetes</taxon>
        <taxon>Malasseziales</taxon>
        <taxon>Malasseziaceae</taxon>
        <taxon>Malassezia</taxon>
    </lineage>
</organism>
<keyword evidence="4" id="KW-1185">Reference proteome</keyword>
<accession>A0AAF0ELE6</accession>
<protein>
    <recommendedName>
        <fullName evidence="2">YMC020W-like alpha/beta hydrolase domain-containing protein</fullName>
    </recommendedName>
</protein>
<reference evidence="3" key="1">
    <citation type="submission" date="2023-03" db="EMBL/GenBank/DDBJ databases">
        <title>Mating type loci evolution in Malassezia.</title>
        <authorList>
            <person name="Coelho M.A."/>
        </authorList>
    </citation>
    <scope>NUCLEOTIDE SEQUENCE</scope>
    <source>
        <strain evidence="3">CBS 9557</strain>
    </source>
</reference>
<feature type="region of interest" description="Disordered" evidence="1">
    <location>
        <begin position="462"/>
        <end position="490"/>
    </location>
</feature>
<dbReference type="InterPro" id="IPR058934">
    <property type="entry name" value="YMC020W-like"/>
</dbReference>
<feature type="compositionally biased region" description="Acidic residues" evidence="1">
    <location>
        <begin position="468"/>
        <end position="485"/>
    </location>
</feature>
<gene>
    <name evidence="3" type="ORF">MNAN1_001684</name>
</gene>